<dbReference type="EMBL" id="MU154707">
    <property type="protein sequence ID" value="KAF9488578.1"/>
    <property type="molecule type" value="Genomic_DNA"/>
</dbReference>
<dbReference type="AlphaFoldDB" id="A0A9P5ZK67"/>
<reference evidence="3" key="1">
    <citation type="submission" date="2020-11" db="EMBL/GenBank/DDBJ databases">
        <authorList>
            <consortium name="DOE Joint Genome Institute"/>
            <person name="Ahrendt S."/>
            <person name="Riley R."/>
            <person name="Andreopoulos W."/>
            <person name="Labutti K."/>
            <person name="Pangilinan J."/>
            <person name="Ruiz-Duenas F.J."/>
            <person name="Barrasa J.M."/>
            <person name="Sanchez-Garcia M."/>
            <person name="Camarero S."/>
            <person name="Miyauchi S."/>
            <person name="Serrano A."/>
            <person name="Linde D."/>
            <person name="Babiker R."/>
            <person name="Drula E."/>
            <person name="Ayuso-Fernandez I."/>
            <person name="Pacheco R."/>
            <person name="Padilla G."/>
            <person name="Ferreira P."/>
            <person name="Barriuso J."/>
            <person name="Kellner H."/>
            <person name="Castanera R."/>
            <person name="Alfaro M."/>
            <person name="Ramirez L."/>
            <person name="Pisabarro A.G."/>
            <person name="Kuo A."/>
            <person name="Tritt A."/>
            <person name="Lipzen A."/>
            <person name="He G."/>
            <person name="Yan M."/>
            <person name="Ng V."/>
            <person name="Cullen D."/>
            <person name="Martin F."/>
            <person name="Rosso M.-N."/>
            <person name="Henrissat B."/>
            <person name="Hibbett D."/>
            <person name="Martinez A.T."/>
            <person name="Grigoriev I.V."/>
        </authorList>
    </citation>
    <scope>NUCLEOTIDE SEQUENCE</scope>
    <source>
        <strain evidence="3">ATCC 90797</strain>
    </source>
</reference>
<protein>
    <submittedName>
        <fullName evidence="3">Uncharacterized protein</fullName>
    </submittedName>
</protein>
<name>A0A9P5ZK67_PLEER</name>
<keyword evidence="2" id="KW-1133">Transmembrane helix</keyword>
<feature type="compositionally biased region" description="Low complexity" evidence="1">
    <location>
        <begin position="260"/>
        <end position="276"/>
    </location>
</feature>
<keyword evidence="2" id="KW-0812">Transmembrane</keyword>
<accession>A0A9P5ZK67</accession>
<sequence>MGDIEDSTEPWQEPLEKLRKCVDCIARNTQVAQRSADIHGAELKASKKLHEARFQAVEKDLKQRRPGLYVSRRIEASRRPIPSNNAMSHLEGPGHSIGTGTSNPPYACPQLHRRPPLSTRITTTPPIITSSPRLGTNSASSSFASLSDSNFGSNLLLLSLSSLPSPSNFDPSDHGVHSNTPIKTWNLYPSPPTSDNAILSPSTSDSVGLSSYLPEVSSSPCHAISNGIDSFPHLDDVDLLDSSSSPGTPHLKASGGVNRSSSSLLSISPESSELDPSVPPAPDNSSESSRLRLPMWLLLPLLCRRSPDSEQNATPFKPFTPPTTTGFTGPLYILCLVSLFIIGYIILAFTYIHIVHPQEIHPELLELMQEYTL</sequence>
<feature type="region of interest" description="Disordered" evidence="1">
    <location>
        <begin position="80"/>
        <end position="143"/>
    </location>
</feature>
<gene>
    <name evidence="3" type="ORF">BDN71DRAFT_1512934</name>
</gene>
<evidence type="ECO:0000313" key="4">
    <source>
        <dbReference type="Proteomes" id="UP000807025"/>
    </source>
</evidence>
<evidence type="ECO:0000256" key="1">
    <source>
        <dbReference type="SAM" id="MobiDB-lite"/>
    </source>
</evidence>
<proteinExistence type="predicted"/>
<evidence type="ECO:0000256" key="2">
    <source>
        <dbReference type="SAM" id="Phobius"/>
    </source>
</evidence>
<feature type="transmembrane region" description="Helical" evidence="2">
    <location>
        <begin position="331"/>
        <end position="352"/>
    </location>
</feature>
<feature type="compositionally biased region" description="Low complexity" evidence="1">
    <location>
        <begin position="116"/>
        <end position="143"/>
    </location>
</feature>
<dbReference type="Proteomes" id="UP000807025">
    <property type="component" value="Unassembled WGS sequence"/>
</dbReference>
<evidence type="ECO:0000313" key="3">
    <source>
        <dbReference type="EMBL" id="KAF9488578.1"/>
    </source>
</evidence>
<keyword evidence="4" id="KW-1185">Reference proteome</keyword>
<feature type="region of interest" description="Disordered" evidence="1">
    <location>
        <begin position="239"/>
        <end position="288"/>
    </location>
</feature>
<keyword evidence="2" id="KW-0472">Membrane</keyword>
<comment type="caution">
    <text evidence="3">The sequence shown here is derived from an EMBL/GenBank/DDBJ whole genome shotgun (WGS) entry which is preliminary data.</text>
</comment>
<organism evidence="3 4">
    <name type="scientific">Pleurotus eryngii</name>
    <name type="common">Boletus of the steppes</name>
    <dbReference type="NCBI Taxonomy" id="5323"/>
    <lineage>
        <taxon>Eukaryota</taxon>
        <taxon>Fungi</taxon>
        <taxon>Dikarya</taxon>
        <taxon>Basidiomycota</taxon>
        <taxon>Agaricomycotina</taxon>
        <taxon>Agaricomycetes</taxon>
        <taxon>Agaricomycetidae</taxon>
        <taxon>Agaricales</taxon>
        <taxon>Pleurotineae</taxon>
        <taxon>Pleurotaceae</taxon>
        <taxon>Pleurotus</taxon>
    </lineage>
</organism>